<evidence type="ECO:0000313" key="1">
    <source>
        <dbReference type="EMBL" id="OTP66518.1"/>
    </source>
</evidence>
<dbReference type="EMBL" id="NBTY01000200">
    <property type="protein sequence ID" value="OTP66518.1"/>
    <property type="molecule type" value="Genomic_DNA"/>
</dbReference>
<comment type="caution">
    <text evidence="1">The sequence shown here is derived from an EMBL/GenBank/DDBJ whole genome shotgun (WGS) entry which is preliminary data.</text>
</comment>
<dbReference type="Proteomes" id="UP000194546">
    <property type="component" value="Unassembled WGS sequence"/>
</dbReference>
<sequence length="70" mass="7920">MRFRAARKAVDENEGPLGRPFVVFSCGNNDFAVLDADARLCSGWIPAHSAALLRKPFSLRELVLRCFKRR</sequence>
<proteinExistence type="predicted"/>
<dbReference type="AlphaFoldDB" id="A0A242M5Q4"/>
<name>A0A242M5Q4_CABSO</name>
<accession>A0A242M5Q4</accession>
<protein>
    <submittedName>
        <fullName evidence="1">Uncharacterized protein</fullName>
    </submittedName>
</protein>
<reference evidence="1 2" key="1">
    <citation type="submission" date="2017-03" db="EMBL/GenBank/DDBJ databases">
        <title>Genome analysis of strain PAMC 26510.</title>
        <authorList>
            <person name="Oh H.-M."/>
            <person name="Yang J.-A."/>
        </authorList>
    </citation>
    <scope>NUCLEOTIDE SEQUENCE [LARGE SCALE GENOMIC DNA]</scope>
    <source>
        <strain evidence="1 2">PAMC 26510</strain>
    </source>
</reference>
<gene>
    <name evidence="1" type="ORF">PAMC26510_34885</name>
</gene>
<organism evidence="1 2">
    <name type="scientific">Caballeronia sordidicola</name>
    <name type="common">Burkholderia sordidicola</name>
    <dbReference type="NCBI Taxonomy" id="196367"/>
    <lineage>
        <taxon>Bacteria</taxon>
        <taxon>Pseudomonadati</taxon>
        <taxon>Pseudomonadota</taxon>
        <taxon>Betaproteobacteria</taxon>
        <taxon>Burkholderiales</taxon>
        <taxon>Burkholderiaceae</taxon>
        <taxon>Caballeronia</taxon>
    </lineage>
</organism>
<evidence type="ECO:0000313" key="2">
    <source>
        <dbReference type="Proteomes" id="UP000194546"/>
    </source>
</evidence>